<dbReference type="Pfam" id="PF13167">
    <property type="entry name" value="GTP-bdg_N"/>
    <property type="match status" value="1"/>
</dbReference>
<organism evidence="10 11">
    <name type="scientific">Halovenus salina</name>
    <dbReference type="NCBI Taxonomy" id="1510225"/>
    <lineage>
        <taxon>Archaea</taxon>
        <taxon>Methanobacteriati</taxon>
        <taxon>Methanobacteriota</taxon>
        <taxon>Stenosarchaea group</taxon>
        <taxon>Halobacteria</taxon>
        <taxon>Halobacteriales</taxon>
        <taxon>Haloarculaceae</taxon>
        <taxon>Halovenus</taxon>
    </lineage>
</organism>
<evidence type="ECO:0000256" key="3">
    <source>
        <dbReference type="ARBA" id="ARBA00022842"/>
    </source>
</evidence>
<comment type="subunit">
    <text evidence="5">Monomer. Associates with the 50S ribosomal subunit.</text>
</comment>
<gene>
    <name evidence="5 10" type="primary">hflX</name>
    <name evidence="10" type="ORF">ACFQQG_05920</name>
</gene>
<dbReference type="InterPro" id="IPR042108">
    <property type="entry name" value="GTPase_HflX_N_sf"/>
</dbReference>
<dbReference type="HAMAP" id="MF_00900">
    <property type="entry name" value="GTPase_HflX"/>
    <property type="match status" value="1"/>
</dbReference>
<dbReference type="PIRSF" id="PIRSF006809">
    <property type="entry name" value="GTP-binding_hflX_prd"/>
    <property type="match status" value="1"/>
</dbReference>
<dbReference type="GO" id="GO:0003924">
    <property type="term" value="F:GTPase activity"/>
    <property type="evidence" value="ECO:0007669"/>
    <property type="project" value="UniProtKB-UniRule"/>
</dbReference>
<feature type="domain" description="Hflx-type G" evidence="9">
    <location>
        <begin position="179"/>
        <end position="359"/>
    </location>
</feature>
<comment type="cofactor">
    <cofactor evidence="7">
        <name>Mg(2+)</name>
        <dbReference type="ChEBI" id="CHEBI:18420"/>
    </cofactor>
</comment>
<dbReference type="PROSITE" id="PS51705">
    <property type="entry name" value="G_HFLX"/>
    <property type="match status" value="1"/>
</dbReference>
<feature type="binding site" evidence="6">
    <location>
        <begin position="185"/>
        <end position="192"/>
    </location>
    <ligand>
        <name>GTP</name>
        <dbReference type="ChEBI" id="CHEBI:37565"/>
    </ligand>
</feature>
<accession>A0ABD5VXK5</accession>
<dbReference type="PANTHER" id="PTHR10229">
    <property type="entry name" value="GTP-BINDING PROTEIN HFLX"/>
    <property type="match status" value="1"/>
</dbReference>
<dbReference type="InterPro" id="IPR025121">
    <property type="entry name" value="GTPase_HflX_N"/>
</dbReference>
<comment type="caution">
    <text evidence="10">The sequence shown here is derived from an EMBL/GenBank/DDBJ whole genome shotgun (WGS) entry which is preliminary data.</text>
</comment>
<evidence type="ECO:0000256" key="1">
    <source>
        <dbReference type="ARBA" id="ARBA00022723"/>
    </source>
</evidence>
<evidence type="ECO:0000256" key="4">
    <source>
        <dbReference type="ARBA" id="ARBA00023134"/>
    </source>
</evidence>
<proteinExistence type="inferred from homology"/>
<evidence type="ECO:0000256" key="8">
    <source>
        <dbReference type="SAM" id="Coils"/>
    </source>
</evidence>
<feature type="coiled-coil region" evidence="8">
    <location>
        <begin position="102"/>
        <end position="172"/>
    </location>
</feature>
<dbReference type="Gene3D" id="3.40.50.300">
    <property type="entry name" value="P-loop containing nucleotide triphosphate hydrolases"/>
    <property type="match status" value="1"/>
</dbReference>
<evidence type="ECO:0000313" key="10">
    <source>
        <dbReference type="EMBL" id="MFC7057790.1"/>
    </source>
</evidence>
<evidence type="ECO:0000256" key="2">
    <source>
        <dbReference type="ARBA" id="ARBA00022741"/>
    </source>
</evidence>
<evidence type="ECO:0000256" key="5">
    <source>
        <dbReference type="HAMAP-Rule" id="MF_00900"/>
    </source>
</evidence>
<reference evidence="10 11" key="1">
    <citation type="journal article" date="2019" name="Int. J. Syst. Evol. Microbiol.">
        <title>The Global Catalogue of Microorganisms (GCM) 10K type strain sequencing project: providing services to taxonomists for standard genome sequencing and annotation.</title>
        <authorList>
            <consortium name="The Broad Institute Genomics Platform"/>
            <consortium name="The Broad Institute Genome Sequencing Center for Infectious Disease"/>
            <person name="Wu L."/>
            <person name="Ma J."/>
        </authorList>
    </citation>
    <scope>NUCLEOTIDE SEQUENCE [LARGE SCALE GENOMIC DNA]</scope>
    <source>
        <strain evidence="10 11">JCM 30072</strain>
    </source>
</reference>
<evidence type="ECO:0000256" key="7">
    <source>
        <dbReference type="PIRSR" id="PIRSR006809-2"/>
    </source>
</evidence>
<dbReference type="GO" id="GO:0046872">
    <property type="term" value="F:metal ion binding"/>
    <property type="evidence" value="ECO:0007669"/>
    <property type="project" value="UniProtKB-KW"/>
</dbReference>
<keyword evidence="3 7" id="KW-0460">Magnesium</keyword>
<dbReference type="InterPro" id="IPR032305">
    <property type="entry name" value="GTP-bd_M"/>
</dbReference>
<dbReference type="GeneID" id="76629711"/>
<dbReference type="InterPro" id="IPR027417">
    <property type="entry name" value="P-loop_NTPase"/>
</dbReference>
<dbReference type="GO" id="GO:0005737">
    <property type="term" value="C:cytoplasm"/>
    <property type="evidence" value="ECO:0007669"/>
    <property type="project" value="UniProtKB-SubCell"/>
</dbReference>
<evidence type="ECO:0000259" key="9">
    <source>
        <dbReference type="PROSITE" id="PS51705"/>
    </source>
</evidence>
<keyword evidence="8" id="KW-0175">Coiled coil</keyword>
<keyword evidence="2 5" id="KW-0547">Nucleotide-binding</keyword>
<sequence length="417" mass="45846">MLQTAIIAQRTTDETPDTDEIRGLTEAAGARVVAEVTQQRPPDPGTELGPGKVTEIAELVEETGAETVVVDAELTPQQTVTLEDTVGAHVVDRHRVVLEIFADQARSRRAQLQVELARLQYRLPRVRERSDEGALNRFTESGTRYYDLLDRIDELENKLDDLPSVAEQHRAQRREEGFDLVALAGYTNAGKSTLLRRLADEMELGETAHDDLDETAAVEDRLFKTLETATRRATLSGRSTLVTDTVGFLDDLPHWLVESFRNTLSAVEDADAVVVVADLAQPVEELRRKLETVHDALGEAHPPVVTALNKADLVSEQVRREKRDAVDELAPNAVVVSAGRGDNLDALTSAICEKLPSLEHEALTLPLSEDAMSLLSWLHDEAVDVEATYDSDSVHVDVAARPATLEQARTRLEGLAP</sequence>
<keyword evidence="1 7" id="KW-0479">Metal-binding</keyword>
<dbReference type="EMBL" id="JBHSZI010000001">
    <property type="protein sequence ID" value="MFC7057790.1"/>
    <property type="molecule type" value="Genomic_DNA"/>
</dbReference>
<dbReference type="InterPro" id="IPR030394">
    <property type="entry name" value="G_HFLX_dom"/>
</dbReference>
<evidence type="ECO:0000313" key="11">
    <source>
        <dbReference type="Proteomes" id="UP001596445"/>
    </source>
</evidence>
<feature type="binding site" evidence="6">
    <location>
        <begin position="309"/>
        <end position="312"/>
    </location>
    <ligand>
        <name>GTP</name>
        <dbReference type="ChEBI" id="CHEBI:37565"/>
    </ligand>
</feature>
<dbReference type="GO" id="GO:0005525">
    <property type="term" value="F:GTP binding"/>
    <property type="evidence" value="ECO:0007669"/>
    <property type="project" value="UniProtKB-UniRule"/>
</dbReference>
<keyword evidence="5" id="KW-0963">Cytoplasm</keyword>
<feature type="binding site" evidence="7">
    <location>
        <position position="225"/>
    </location>
    <ligand>
        <name>Mg(2+)</name>
        <dbReference type="ChEBI" id="CHEBI:18420"/>
    </ligand>
</feature>
<comment type="function">
    <text evidence="5">GTPase that associates with the 50S ribosomal subunit and may have a role during protein synthesis or ribosome biogenesis.</text>
</comment>
<dbReference type="RefSeq" id="WP_267163575.1">
    <property type="nucleotide sequence ID" value="NZ_CP112972.1"/>
</dbReference>
<comment type="subcellular location">
    <subcellularLocation>
        <location evidence="5">Cytoplasm</location>
    </subcellularLocation>
    <text evidence="5">May associate with membranes.</text>
</comment>
<feature type="binding site" evidence="7">
    <location>
        <position position="192"/>
    </location>
    <ligand>
        <name>Mg(2+)</name>
        <dbReference type="ChEBI" id="CHEBI:18420"/>
    </ligand>
</feature>
<dbReference type="InterPro" id="IPR006073">
    <property type="entry name" value="GTP-bd"/>
</dbReference>
<dbReference type="SUPFAM" id="SSF52540">
    <property type="entry name" value="P-loop containing nucleoside triphosphate hydrolases"/>
    <property type="match status" value="1"/>
</dbReference>
<dbReference type="Pfam" id="PF16360">
    <property type="entry name" value="GTP-bdg_M"/>
    <property type="match status" value="1"/>
</dbReference>
<protein>
    <recommendedName>
        <fullName evidence="5">GTPase HflX</fullName>
    </recommendedName>
    <alternativeName>
        <fullName evidence="5">GTP-binding protein HflX</fullName>
    </alternativeName>
</protein>
<dbReference type="Gene3D" id="3.40.50.11060">
    <property type="entry name" value="GTPase HflX, N-terminal domain"/>
    <property type="match status" value="1"/>
</dbReference>
<dbReference type="Pfam" id="PF01926">
    <property type="entry name" value="MMR_HSR1"/>
    <property type="match status" value="1"/>
</dbReference>
<name>A0ABD5VXK5_9EURY</name>
<dbReference type="AlphaFoldDB" id="A0ABD5VXK5"/>
<dbReference type="InterPro" id="IPR016496">
    <property type="entry name" value="GTPase_HflX"/>
</dbReference>
<dbReference type="Proteomes" id="UP001596445">
    <property type="component" value="Unassembled WGS sequence"/>
</dbReference>
<keyword evidence="11" id="KW-1185">Reference proteome</keyword>
<evidence type="ECO:0000256" key="6">
    <source>
        <dbReference type="PIRSR" id="PIRSR006809-1"/>
    </source>
</evidence>
<feature type="binding site" evidence="6">
    <location>
        <begin position="244"/>
        <end position="247"/>
    </location>
    <ligand>
        <name>GTP</name>
        <dbReference type="ChEBI" id="CHEBI:37565"/>
    </ligand>
</feature>
<comment type="similarity">
    <text evidence="5">Belongs to the TRAFAC class OBG-HflX-like GTPase superfamily. HflX GTPase family.</text>
</comment>
<dbReference type="PANTHER" id="PTHR10229:SF8">
    <property type="entry name" value="GTPASE HFLX"/>
    <property type="match status" value="1"/>
</dbReference>
<keyword evidence="4 5" id="KW-0342">GTP-binding</keyword>
<dbReference type="NCBIfam" id="TIGR03156">
    <property type="entry name" value="GTP_HflX"/>
    <property type="match status" value="1"/>
</dbReference>